<sequence>MDPWINPDSFEFSTPVAGGRVHGYCYEVGTYHYNWHDDVELFMIVTGTAEVATRGERIVVKPGEPVILNSNQGHATLALEPGTTAGVIHLGPGVFGAELPSFATKTHFSTYALRARCARLLIRGGDSYSDHLRTAGDAALLGAEILETFPIEGRSESIHSEYDLREVCTYIEKHFRTRLTLAEIARVAGYSEAYLSTLFTQTMGMTCFDYINRVRLREATRALAHTDERIIDVALDSGFGDAKALSTTFKKAFGLTPSAYREAAAAQPEARKVDPGFKKQYVHRWRDDIYSQLAQWNSSREESAADLAARLAFMLRTDEG</sequence>
<dbReference type="SMART" id="SM00342">
    <property type="entry name" value="HTH_ARAC"/>
    <property type="match status" value="1"/>
</dbReference>
<keyword evidence="1" id="KW-0805">Transcription regulation</keyword>
<dbReference type="SUPFAM" id="SSF46689">
    <property type="entry name" value="Homeodomain-like"/>
    <property type="match status" value="2"/>
</dbReference>
<dbReference type="InterPro" id="IPR009057">
    <property type="entry name" value="Homeodomain-like_sf"/>
</dbReference>
<dbReference type="PANTHER" id="PTHR43280:SF2">
    <property type="entry name" value="HTH-TYPE TRANSCRIPTIONAL REGULATOR EXSA"/>
    <property type="match status" value="1"/>
</dbReference>
<organism evidence="5 6">
    <name type="scientific">Corynebacterium renale</name>
    <dbReference type="NCBI Taxonomy" id="1724"/>
    <lineage>
        <taxon>Bacteria</taxon>
        <taxon>Bacillati</taxon>
        <taxon>Actinomycetota</taxon>
        <taxon>Actinomycetes</taxon>
        <taxon>Mycobacteriales</taxon>
        <taxon>Corynebacteriaceae</taxon>
        <taxon>Corynebacterium</taxon>
    </lineage>
</organism>
<dbReference type="InterPro" id="IPR014710">
    <property type="entry name" value="RmlC-like_jellyroll"/>
</dbReference>
<accession>A0A2A9DNM1</accession>
<dbReference type="GO" id="GO:0043565">
    <property type="term" value="F:sequence-specific DNA binding"/>
    <property type="evidence" value="ECO:0007669"/>
    <property type="project" value="InterPro"/>
</dbReference>
<dbReference type="OrthoDB" id="241790at2"/>
<dbReference type="STRING" id="1724.GCA_001044175_01679"/>
<evidence type="ECO:0000313" key="6">
    <source>
        <dbReference type="Proteomes" id="UP000221653"/>
    </source>
</evidence>
<dbReference type="Gene3D" id="1.10.10.60">
    <property type="entry name" value="Homeodomain-like"/>
    <property type="match status" value="2"/>
</dbReference>
<keyword evidence="3" id="KW-0804">Transcription</keyword>
<dbReference type="Proteomes" id="UP000221653">
    <property type="component" value="Unassembled WGS sequence"/>
</dbReference>
<dbReference type="SUPFAM" id="SSF51182">
    <property type="entry name" value="RmlC-like cupins"/>
    <property type="match status" value="1"/>
</dbReference>
<dbReference type="InterPro" id="IPR011051">
    <property type="entry name" value="RmlC_Cupin_sf"/>
</dbReference>
<dbReference type="RefSeq" id="WP_048380041.1">
    <property type="nucleotide sequence ID" value="NZ_LDYE01000006.1"/>
</dbReference>
<gene>
    <name evidence="5" type="ORF">ATK06_1293</name>
</gene>
<keyword evidence="2 5" id="KW-0238">DNA-binding</keyword>
<dbReference type="PANTHER" id="PTHR43280">
    <property type="entry name" value="ARAC-FAMILY TRANSCRIPTIONAL REGULATOR"/>
    <property type="match status" value="1"/>
</dbReference>
<dbReference type="EMBL" id="PDJF01000001">
    <property type="protein sequence ID" value="PFG28193.1"/>
    <property type="molecule type" value="Genomic_DNA"/>
</dbReference>
<evidence type="ECO:0000259" key="4">
    <source>
        <dbReference type="PROSITE" id="PS01124"/>
    </source>
</evidence>
<evidence type="ECO:0000256" key="1">
    <source>
        <dbReference type="ARBA" id="ARBA00023015"/>
    </source>
</evidence>
<dbReference type="PROSITE" id="PS01124">
    <property type="entry name" value="HTH_ARAC_FAMILY_2"/>
    <property type="match status" value="1"/>
</dbReference>
<dbReference type="GO" id="GO:0003700">
    <property type="term" value="F:DNA-binding transcription factor activity"/>
    <property type="evidence" value="ECO:0007669"/>
    <property type="project" value="InterPro"/>
</dbReference>
<feature type="domain" description="HTH araC/xylS-type" evidence="4">
    <location>
        <begin position="165"/>
        <end position="263"/>
    </location>
</feature>
<evidence type="ECO:0000256" key="2">
    <source>
        <dbReference type="ARBA" id="ARBA00023125"/>
    </source>
</evidence>
<proteinExistence type="predicted"/>
<reference evidence="5 6" key="1">
    <citation type="submission" date="2017-10" db="EMBL/GenBank/DDBJ databases">
        <title>Sequencing the genomes of 1000 actinobacteria strains.</title>
        <authorList>
            <person name="Klenk H.-P."/>
        </authorList>
    </citation>
    <scope>NUCLEOTIDE SEQUENCE [LARGE SCALE GENOMIC DNA]</scope>
    <source>
        <strain evidence="5 6">DSM 20688</strain>
    </source>
</reference>
<dbReference type="InterPro" id="IPR018062">
    <property type="entry name" value="HTH_AraC-typ_CS"/>
</dbReference>
<dbReference type="Pfam" id="PF12833">
    <property type="entry name" value="HTH_18"/>
    <property type="match status" value="1"/>
</dbReference>
<dbReference type="AlphaFoldDB" id="A0A2A9DNM1"/>
<comment type="caution">
    <text evidence="5">The sequence shown here is derived from an EMBL/GenBank/DDBJ whole genome shotgun (WGS) entry which is preliminary data.</text>
</comment>
<dbReference type="PROSITE" id="PS00041">
    <property type="entry name" value="HTH_ARAC_FAMILY_1"/>
    <property type="match status" value="1"/>
</dbReference>
<name>A0A2A9DNM1_9CORY</name>
<evidence type="ECO:0000256" key="3">
    <source>
        <dbReference type="ARBA" id="ARBA00023163"/>
    </source>
</evidence>
<keyword evidence="6" id="KW-1185">Reference proteome</keyword>
<dbReference type="Gene3D" id="2.60.120.10">
    <property type="entry name" value="Jelly Rolls"/>
    <property type="match status" value="1"/>
</dbReference>
<dbReference type="InterPro" id="IPR018060">
    <property type="entry name" value="HTH_AraC"/>
</dbReference>
<evidence type="ECO:0000313" key="5">
    <source>
        <dbReference type="EMBL" id="PFG28193.1"/>
    </source>
</evidence>
<protein>
    <submittedName>
        <fullName evidence="5">AraC-like DNA-binding protein</fullName>
    </submittedName>
</protein>